<dbReference type="EMBL" id="JAGKQM010000001">
    <property type="protein sequence ID" value="KAH0942870.1"/>
    <property type="molecule type" value="Genomic_DNA"/>
</dbReference>
<dbReference type="Pfam" id="PF03407">
    <property type="entry name" value="Nucleotid_trans"/>
    <property type="match status" value="2"/>
</dbReference>
<keyword evidence="2" id="KW-0328">Glycosyltransferase</keyword>
<dbReference type="InterPro" id="IPR029044">
    <property type="entry name" value="Nucleotide-diphossugar_trans"/>
</dbReference>
<accession>A0ABQ8EMN1</accession>
<feature type="compositionally biased region" description="Polar residues" evidence="3">
    <location>
        <begin position="696"/>
        <end position="705"/>
    </location>
</feature>
<feature type="domain" description="Nucleotide-diphospho-sugar transferase" evidence="4">
    <location>
        <begin position="107"/>
        <end position="325"/>
    </location>
</feature>
<comment type="caution">
    <text evidence="2">Lacks conserved residue(s) required for the propagation of feature annotation.</text>
</comment>
<feature type="transmembrane region" description="Helical" evidence="2">
    <location>
        <begin position="350"/>
        <end position="368"/>
    </location>
</feature>
<dbReference type="InterPro" id="IPR052636">
    <property type="entry name" value="UDP-D-xylose:L-fucose_XylT"/>
</dbReference>
<dbReference type="Proteomes" id="UP000824890">
    <property type="component" value="Unassembled WGS sequence"/>
</dbReference>
<dbReference type="InterPro" id="IPR005069">
    <property type="entry name" value="Nucl-diP-sugar_transferase"/>
</dbReference>
<evidence type="ECO:0000256" key="3">
    <source>
        <dbReference type="SAM" id="MobiDB-lite"/>
    </source>
</evidence>
<keyword evidence="2" id="KW-1133">Transmembrane helix</keyword>
<keyword evidence="2" id="KW-0812">Transmembrane</keyword>
<keyword evidence="2" id="KW-0472">Membrane</keyword>
<evidence type="ECO:0000256" key="1">
    <source>
        <dbReference type="ARBA" id="ARBA00007033"/>
    </source>
</evidence>
<evidence type="ECO:0000313" key="5">
    <source>
        <dbReference type="EMBL" id="KAH0942870.1"/>
    </source>
</evidence>
<evidence type="ECO:0000256" key="2">
    <source>
        <dbReference type="RuleBase" id="RU363055"/>
    </source>
</evidence>
<dbReference type="EC" id="2.4.2.-" evidence="2"/>
<evidence type="ECO:0000259" key="4">
    <source>
        <dbReference type="Pfam" id="PF03407"/>
    </source>
</evidence>
<dbReference type="PANTHER" id="PTHR47032">
    <property type="entry name" value="UDP-D-XYLOSE:L-FUCOSE ALPHA-1,3-D-XYLOSYLTRANSFERASE-RELATED"/>
    <property type="match status" value="1"/>
</dbReference>
<name>A0ABQ8EMN1_BRANA</name>
<evidence type="ECO:0000313" key="6">
    <source>
        <dbReference type="Proteomes" id="UP000824890"/>
    </source>
</evidence>
<organism evidence="5 6">
    <name type="scientific">Brassica napus</name>
    <name type="common">Rape</name>
    <dbReference type="NCBI Taxonomy" id="3708"/>
    <lineage>
        <taxon>Eukaryota</taxon>
        <taxon>Viridiplantae</taxon>
        <taxon>Streptophyta</taxon>
        <taxon>Embryophyta</taxon>
        <taxon>Tracheophyta</taxon>
        <taxon>Spermatophyta</taxon>
        <taxon>Magnoliopsida</taxon>
        <taxon>eudicotyledons</taxon>
        <taxon>Gunneridae</taxon>
        <taxon>Pentapetalae</taxon>
        <taxon>rosids</taxon>
        <taxon>malvids</taxon>
        <taxon>Brassicales</taxon>
        <taxon>Brassicaceae</taxon>
        <taxon>Brassiceae</taxon>
        <taxon>Brassica</taxon>
    </lineage>
</organism>
<comment type="subcellular location">
    <subcellularLocation>
        <location evidence="2">Golgi apparatus membrane</location>
        <topology evidence="2">Single-pass type II membrane protein</topology>
    </subcellularLocation>
</comment>
<dbReference type="PANTHER" id="PTHR47032:SF7">
    <property type="entry name" value="GLYCOSYLTRANSFERASE"/>
    <property type="match status" value="1"/>
</dbReference>
<keyword evidence="2" id="KW-0333">Golgi apparatus</keyword>
<keyword evidence="6" id="KW-1185">Reference proteome</keyword>
<keyword evidence="2" id="KW-0735">Signal-anchor</keyword>
<protein>
    <recommendedName>
        <fullName evidence="2">Glycosyltransferase</fullName>
        <ecNumber evidence="2">2.4.2.-</ecNumber>
    </recommendedName>
</protein>
<feature type="transmembrane region" description="Helical" evidence="2">
    <location>
        <begin position="81"/>
        <end position="100"/>
    </location>
</feature>
<keyword evidence="2" id="KW-0808">Transferase</keyword>
<reference evidence="5 6" key="1">
    <citation type="submission" date="2021-05" db="EMBL/GenBank/DDBJ databases">
        <title>Genome Assembly of Synthetic Allotetraploid Brassica napus Reveals Homoeologous Exchanges between Subgenomes.</title>
        <authorList>
            <person name="Davis J.T."/>
        </authorList>
    </citation>
    <scope>NUCLEOTIDE SEQUENCE [LARGE SCALE GENOMIC DNA]</scope>
    <source>
        <strain evidence="6">cv. Da-Ae</strain>
        <tissue evidence="5">Seedling</tissue>
    </source>
</reference>
<gene>
    <name evidence="5" type="ORF">HID58_002507</name>
</gene>
<dbReference type="SUPFAM" id="SSF53448">
    <property type="entry name" value="Nucleotide-diphospho-sugar transferases"/>
    <property type="match status" value="2"/>
</dbReference>
<feature type="domain" description="Nucleotide-diphospho-sugar transferase" evidence="4">
    <location>
        <begin position="438"/>
        <end position="656"/>
    </location>
</feature>
<comment type="similarity">
    <text evidence="1 2">Belongs to the glycosyltransferase 77 family.</text>
</comment>
<keyword evidence="2" id="KW-0961">Cell wall biogenesis/degradation</keyword>
<feature type="transmembrane region" description="Helical" evidence="2">
    <location>
        <begin position="23"/>
        <end position="43"/>
    </location>
</feature>
<proteinExistence type="inferred from homology"/>
<sequence>MAQHILNQRPVSRRPISRLCRNGFFLLPLVLLVLLGVVLPWLGSPLLYNTSSSPSFPPSLSYWREYSLTQATKFVAKNGSTVIVCTVSYPFLPFLNNWLISVSRQNHQENVLVIAEDYATLYKVNEKWPGHAVLIPPALGSQTAQHFGSKGFFKFTSRRPQHLLDILELGYNVMYNDVDMVWLQDPFQYLEGSHDAYFMDDLTKIKPLNHSHDLPPPNRKGATYICSCMIFLRPTSGAKLLMNKWIEELGSLFWAKPKEGNDQPAFNWALNKTAHEVDVYLLPQTAFPSGGLYFTNETWVKETKGKHAIIHNNYIISYDEKMKRFRDFGLWLQQQRPISNRPISFLNRNGLFLLLLALLFLLGVYLPLSEAPLFLFPNRTSPSSSPSPSFVVSDWRDYSLAQAAKFVAKNGTVIVCSVSYPFLPFLNNWLISISRQKHHEKVLVIAEDYALLYKVNEKWPGHAVLIPPALDPKAAHHFGSQGFYNLTSRRPQHLLDILELGYNVMYNDVDMVWLQDPFKYLQGSHDVYFMDDMTAIKPLNHSHGLPPSRNGVTYVCSCMIFLRCTSGAKLLLKKWVEEIRAQPWSNTEAKKPHDQPAFNRALHKTTQIDVYLLPQSAFPSGGLYFKNQKWVNETKGKHVIVHNNYIVGYNNKLKRFQDFGLWLVDDHSHQSPLGKIELVQEENNEEKKQKERGLNGNMSQKRNFL</sequence>
<feature type="region of interest" description="Disordered" evidence="3">
    <location>
        <begin position="680"/>
        <end position="705"/>
    </location>
</feature>
<comment type="caution">
    <text evidence="5">The sequence shown here is derived from an EMBL/GenBank/DDBJ whole genome shotgun (WGS) entry which is preliminary data.</text>
</comment>